<organism evidence="2 3">
    <name type="scientific">Edaphochlamys debaryana</name>
    <dbReference type="NCBI Taxonomy" id="47281"/>
    <lineage>
        <taxon>Eukaryota</taxon>
        <taxon>Viridiplantae</taxon>
        <taxon>Chlorophyta</taxon>
        <taxon>core chlorophytes</taxon>
        <taxon>Chlorophyceae</taxon>
        <taxon>CS clade</taxon>
        <taxon>Chlamydomonadales</taxon>
        <taxon>Chlamydomonadales incertae sedis</taxon>
        <taxon>Edaphochlamys</taxon>
    </lineage>
</organism>
<dbReference type="Proteomes" id="UP000612055">
    <property type="component" value="Unassembled WGS sequence"/>
</dbReference>
<dbReference type="InterPro" id="IPR036514">
    <property type="entry name" value="SGNH_hydro_sf"/>
</dbReference>
<evidence type="ECO:0000256" key="1">
    <source>
        <dbReference type="SAM" id="MobiDB-lite"/>
    </source>
</evidence>
<feature type="region of interest" description="Disordered" evidence="1">
    <location>
        <begin position="830"/>
        <end position="864"/>
    </location>
</feature>
<comment type="caution">
    <text evidence="2">The sequence shown here is derived from an EMBL/GenBank/DDBJ whole genome shotgun (WGS) entry which is preliminary data.</text>
</comment>
<dbReference type="PANTHER" id="PTHR34407">
    <property type="entry name" value="EXPRESSED PROTEIN"/>
    <property type="match status" value="1"/>
</dbReference>
<dbReference type="Gene3D" id="3.40.50.1110">
    <property type="entry name" value="SGNH hydrolase"/>
    <property type="match status" value="1"/>
</dbReference>
<keyword evidence="3" id="KW-1185">Reference proteome</keyword>
<feature type="compositionally biased region" description="Low complexity" evidence="1">
    <location>
        <begin position="545"/>
        <end position="555"/>
    </location>
</feature>
<accession>A0A836BZX1</accession>
<sequence>MLLALGAFSGDAKTKPAPDLSIGRTAIEAHFARQFWDYAPETRVWSEPGSGAPARFRFIVDTPERMAGITYQGPATRLRLVLERVRAGEAIRVGALGASITAGQGTTGNARLVTYGGYFTRWLNAVLPPSKPLRHSRHHEKRSSSRLSQRRRRSLSEAGLEGVEAARGAAQGFTRGLEQGLDLEDLDDVSPFLGEADTAAASRMDVEGRGADTEAEAEGLLGLLLEQQAAGFARQRQAASGERRRLLGLLGESLIPGGDGGPLDGAGAALLGRARELGRWAEGFQGREEKGEEGVGWRGAGSGGGAGSRRGLVDAAVTEGDLLAHHFYNGGVPGTTSAYMSSCVQHHIPEDVDLVLVEYSVNDDPDPSADYKSRRAFERLLRKVLALPSRPAVVLVHFFSWQNGEADFWQSAERDLDEFAAYYGLPSVSLRAAVVPALPASAAAAEALNASAVDAAKGKKGADFAAAYGAFLNASAPTAASVLPGGIYAEDPVHPGRGGHVVIAELLATLCLELISSNDRLRTDGGRVGELPSAAYLPGQEGPSRRSLLLPLPSSTDRETSLGPLPSPLLHARSRSLQASSPKKRSPSPKKRSPSPSPSPKRKPSPKLSLASRQQQAAAAAAAAARGPGWGDALVKGLYRLALRPLAEPLVEGNYAAAHSTCYVDNLLPTVVKQPTQGWVWTDEGRGKWGWVAEAQGSTIQLKLDTRVPGQAPADPRDAKHSHILLGIAYLESYKAMGRARVACVSGCECQPLDIDSLALRKASLTNVNNIAVSQHEACVVSLTTLGPGGGAGAGSKFKLMGLVVGEEAGAEVGTVNWLRGATHAAAAAVAGAEGGSPQEEGAPAAEGAENVGETEDGEEEEAS</sequence>
<evidence type="ECO:0000313" key="2">
    <source>
        <dbReference type="EMBL" id="KAG2493839.1"/>
    </source>
</evidence>
<dbReference type="OrthoDB" id="533717at2759"/>
<dbReference type="CDD" id="cd00229">
    <property type="entry name" value="SGNH_hydrolase"/>
    <property type="match status" value="1"/>
</dbReference>
<evidence type="ECO:0008006" key="4">
    <source>
        <dbReference type="Google" id="ProtNLM"/>
    </source>
</evidence>
<proteinExistence type="predicted"/>
<feature type="compositionally biased region" description="Basic residues" evidence="1">
    <location>
        <begin position="132"/>
        <end position="141"/>
    </location>
</feature>
<dbReference type="PANTHER" id="PTHR34407:SF1">
    <property type="entry name" value="SGNH HYDROLASE-TYPE ESTERASE DOMAIN-CONTAINING PROTEIN"/>
    <property type="match status" value="1"/>
</dbReference>
<dbReference type="AlphaFoldDB" id="A0A836BZX1"/>
<name>A0A836BZX1_9CHLO</name>
<protein>
    <recommendedName>
        <fullName evidence="4">SGNH hydrolase-type esterase domain-containing protein</fullName>
    </recommendedName>
</protein>
<gene>
    <name evidence="2" type="ORF">HYH03_008056</name>
</gene>
<feature type="region of interest" description="Disordered" evidence="1">
    <location>
        <begin position="532"/>
        <end position="615"/>
    </location>
</feature>
<feature type="compositionally biased region" description="Low complexity" evidence="1">
    <location>
        <begin position="830"/>
        <end position="852"/>
    </location>
</feature>
<reference evidence="2" key="1">
    <citation type="journal article" date="2020" name="bioRxiv">
        <title>Comparative genomics of Chlamydomonas.</title>
        <authorList>
            <person name="Craig R.J."/>
            <person name="Hasan A.R."/>
            <person name="Ness R.W."/>
            <person name="Keightley P.D."/>
        </authorList>
    </citation>
    <scope>NUCLEOTIDE SEQUENCE</scope>
    <source>
        <strain evidence="2">CCAP 11/70</strain>
    </source>
</reference>
<feature type="region of interest" description="Disordered" evidence="1">
    <location>
        <begin position="130"/>
        <end position="163"/>
    </location>
</feature>
<evidence type="ECO:0000313" key="3">
    <source>
        <dbReference type="Proteomes" id="UP000612055"/>
    </source>
</evidence>
<feature type="compositionally biased region" description="Basic residues" evidence="1">
    <location>
        <begin position="582"/>
        <end position="593"/>
    </location>
</feature>
<feature type="compositionally biased region" description="Acidic residues" evidence="1">
    <location>
        <begin position="853"/>
        <end position="864"/>
    </location>
</feature>
<dbReference type="SUPFAM" id="SSF52266">
    <property type="entry name" value="SGNH hydrolase"/>
    <property type="match status" value="1"/>
</dbReference>
<dbReference type="EMBL" id="JAEHOE010000035">
    <property type="protein sequence ID" value="KAG2493839.1"/>
    <property type="molecule type" value="Genomic_DNA"/>
</dbReference>